<protein>
    <submittedName>
        <fullName evidence="1">Uncharacterized protein</fullName>
    </submittedName>
</protein>
<reference evidence="1 2" key="1">
    <citation type="submission" date="2020-04" db="EMBL/GenBank/DDBJ databases">
        <authorList>
            <person name="Hitch T.C.A."/>
            <person name="Wylensek D."/>
            <person name="Clavel T."/>
        </authorList>
    </citation>
    <scope>NUCLEOTIDE SEQUENCE [LARGE SCALE GENOMIC DNA]</scope>
    <source>
        <strain evidence="1 2">BSM-130-P53-3C</strain>
    </source>
</reference>
<organism evidence="1 2">
    <name type="scientific">Bifidobacterium thermophilum</name>
    <dbReference type="NCBI Taxonomy" id="33905"/>
    <lineage>
        <taxon>Bacteria</taxon>
        <taxon>Bacillati</taxon>
        <taxon>Actinomycetota</taxon>
        <taxon>Actinomycetes</taxon>
        <taxon>Bifidobacteriales</taxon>
        <taxon>Bifidobacteriaceae</taxon>
        <taxon>Bifidobacterium</taxon>
    </lineage>
</organism>
<gene>
    <name evidence="1" type="ORF">HF844_03755</name>
</gene>
<sequence length="89" mass="10646">MTARGELTRLLKQAERTRWIAGYAQPMPVTFGYIHRYPDMFNPGLDRRADMLRESIEAILWDMPPDSLTDYQRRRLNDIRLLDPERNPR</sequence>
<dbReference type="EMBL" id="JABAGI010000003">
    <property type="protein sequence ID" value="NME61921.1"/>
    <property type="molecule type" value="Genomic_DNA"/>
</dbReference>
<dbReference type="AlphaFoldDB" id="A0A7X9RMT5"/>
<proteinExistence type="predicted"/>
<evidence type="ECO:0000313" key="2">
    <source>
        <dbReference type="Proteomes" id="UP000588369"/>
    </source>
</evidence>
<comment type="caution">
    <text evidence="1">The sequence shown here is derived from an EMBL/GenBank/DDBJ whole genome shotgun (WGS) entry which is preliminary data.</text>
</comment>
<dbReference type="Proteomes" id="UP000588369">
    <property type="component" value="Unassembled WGS sequence"/>
</dbReference>
<name>A0A7X9RMT5_9BIFI</name>
<dbReference type="RefSeq" id="WP_168984021.1">
    <property type="nucleotide sequence ID" value="NZ_JABAGI010000003.1"/>
</dbReference>
<accession>A0A7X9RMT5</accession>
<evidence type="ECO:0000313" key="1">
    <source>
        <dbReference type="EMBL" id="NME61921.1"/>
    </source>
</evidence>